<dbReference type="InterPro" id="IPR035472">
    <property type="entry name" value="RpiR-like_SIS"/>
</dbReference>
<evidence type="ECO:0000256" key="1">
    <source>
        <dbReference type="ARBA" id="ARBA00023015"/>
    </source>
</evidence>
<keyword evidence="7" id="KW-1185">Reference proteome</keyword>
<dbReference type="Pfam" id="PF01418">
    <property type="entry name" value="HTH_6"/>
    <property type="match status" value="1"/>
</dbReference>
<dbReference type="PROSITE" id="PS51464">
    <property type="entry name" value="SIS"/>
    <property type="match status" value="1"/>
</dbReference>
<reference evidence="6 7" key="1">
    <citation type="submission" date="2017-06" db="EMBL/GenBank/DDBJ databases">
        <authorList>
            <consortium name="Pathogen Informatics"/>
        </authorList>
    </citation>
    <scope>NUCLEOTIDE SEQUENCE [LARGE SCALE GENOMIC DNA]</scope>
    <source>
        <strain evidence="6 7">NCTC13788</strain>
    </source>
</reference>
<accession>A0A239SVK7</accession>
<proteinExistence type="predicted"/>
<protein>
    <submittedName>
        <fullName evidence="6">RpiR family transcriptional regulator</fullName>
    </submittedName>
</protein>
<dbReference type="STRING" id="1123308.GCA_000380085_00787"/>
<dbReference type="InterPro" id="IPR046348">
    <property type="entry name" value="SIS_dom_sf"/>
</dbReference>
<dbReference type="EMBL" id="LT906439">
    <property type="protein sequence ID" value="SNU89521.1"/>
    <property type="molecule type" value="Genomic_DNA"/>
</dbReference>
<dbReference type="PANTHER" id="PTHR30514:SF21">
    <property type="entry name" value="RPIR-FAMILY TRANSCRIPTIONAL REGULATOR"/>
    <property type="match status" value="1"/>
</dbReference>
<sequence>MTKSANIIATIEKHMLAMTEVEARIAQYFIDQALIADDLSSQHVAEELHVSQATLTRFSKKCGFQGYRAFVFEYLNSRESVEQSFQQVQSPLTKRVLLDYEDITRQSHQLIDEDQLQRIAQLIEDADRVYFFGQGSSGLVAREMKLRLMRLGVICEALTEQDSFTWTISILEPNCLVIGFSLSGQTATVMNSLKAAQDKGAKTVLFSSRAAYYHDEFTEAVPLAAVRQLDYGKRISPQFPMLFLLDILYAFFLEINREKKEAIFNDYTFPPKN</sequence>
<dbReference type="GO" id="GO:0003700">
    <property type="term" value="F:DNA-binding transcription factor activity"/>
    <property type="evidence" value="ECO:0007669"/>
    <property type="project" value="InterPro"/>
</dbReference>
<dbReference type="InterPro" id="IPR009057">
    <property type="entry name" value="Homeodomain-like_sf"/>
</dbReference>
<evidence type="ECO:0000256" key="3">
    <source>
        <dbReference type="ARBA" id="ARBA00023163"/>
    </source>
</evidence>
<keyword evidence="2" id="KW-0238">DNA-binding</keyword>
<dbReference type="InterPro" id="IPR047640">
    <property type="entry name" value="RpiR-like"/>
</dbReference>
<dbReference type="KEGG" id="smen:SAMEA4412692_1530"/>
<dbReference type="InterPro" id="IPR000281">
    <property type="entry name" value="HTH_RpiR"/>
</dbReference>
<name>A0A239SVK7_9STRE</name>
<keyword evidence="1" id="KW-0805">Transcription regulation</keyword>
<dbReference type="AlphaFoldDB" id="A0A239SVK7"/>
<dbReference type="Gene3D" id="3.40.50.10490">
    <property type="entry name" value="Glucose-6-phosphate isomerase like protein, domain 1"/>
    <property type="match status" value="1"/>
</dbReference>
<dbReference type="OrthoDB" id="1648815at2"/>
<dbReference type="Pfam" id="PF01380">
    <property type="entry name" value="SIS"/>
    <property type="match status" value="1"/>
</dbReference>
<dbReference type="SUPFAM" id="SSF53697">
    <property type="entry name" value="SIS domain"/>
    <property type="match status" value="1"/>
</dbReference>
<dbReference type="GO" id="GO:0003677">
    <property type="term" value="F:DNA binding"/>
    <property type="evidence" value="ECO:0007669"/>
    <property type="project" value="UniProtKB-KW"/>
</dbReference>
<feature type="domain" description="HTH rpiR-type" evidence="4">
    <location>
        <begin position="5"/>
        <end position="81"/>
    </location>
</feature>
<keyword evidence="3" id="KW-0804">Transcription</keyword>
<dbReference type="PROSITE" id="PS51071">
    <property type="entry name" value="HTH_RPIR"/>
    <property type="match status" value="1"/>
</dbReference>
<gene>
    <name evidence="6" type="primary">rpiR_3</name>
    <name evidence="6" type="ORF">SAMEA4412692_01530</name>
</gene>
<dbReference type="GO" id="GO:0097367">
    <property type="term" value="F:carbohydrate derivative binding"/>
    <property type="evidence" value="ECO:0007669"/>
    <property type="project" value="InterPro"/>
</dbReference>
<dbReference type="InterPro" id="IPR036388">
    <property type="entry name" value="WH-like_DNA-bd_sf"/>
</dbReference>
<dbReference type="GO" id="GO:1901135">
    <property type="term" value="P:carbohydrate derivative metabolic process"/>
    <property type="evidence" value="ECO:0007669"/>
    <property type="project" value="InterPro"/>
</dbReference>
<dbReference type="Gene3D" id="1.10.10.10">
    <property type="entry name" value="Winged helix-like DNA-binding domain superfamily/Winged helix DNA-binding domain"/>
    <property type="match status" value="1"/>
</dbReference>
<evidence type="ECO:0000259" key="5">
    <source>
        <dbReference type="PROSITE" id="PS51464"/>
    </source>
</evidence>
<feature type="domain" description="SIS" evidence="5">
    <location>
        <begin position="119"/>
        <end position="261"/>
    </location>
</feature>
<evidence type="ECO:0000259" key="4">
    <source>
        <dbReference type="PROSITE" id="PS51071"/>
    </source>
</evidence>
<dbReference type="PANTHER" id="PTHR30514">
    <property type="entry name" value="GLUCOKINASE"/>
    <property type="match status" value="1"/>
</dbReference>
<dbReference type="RefSeq" id="WP_018373352.1">
    <property type="nucleotide sequence ID" value="NZ_LT906439.1"/>
</dbReference>
<dbReference type="eggNOG" id="COG1737">
    <property type="taxonomic scope" value="Bacteria"/>
</dbReference>
<evidence type="ECO:0000313" key="7">
    <source>
        <dbReference type="Proteomes" id="UP000215185"/>
    </source>
</evidence>
<organism evidence="6 7">
    <name type="scientific">Streptococcus merionis</name>
    <dbReference type="NCBI Taxonomy" id="400065"/>
    <lineage>
        <taxon>Bacteria</taxon>
        <taxon>Bacillati</taxon>
        <taxon>Bacillota</taxon>
        <taxon>Bacilli</taxon>
        <taxon>Lactobacillales</taxon>
        <taxon>Streptococcaceae</taxon>
        <taxon>Streptococcus</taxon>
    </lineage>
</organism>
<dbReference type="SUPFAM" id="SSF46689">
    <property type="entry name" value="Homeodomain-like"/>
    <property type="match status" value="1"/>
</dbReference>
<dbReference type="InterPro" id="IPR001347">
    <property type="entry name" value="SIS_dom"/>
</dbReference>
<evidence type="ECO:0000313" key="6">
    <source>
        <dbReference type="EMBL" id="SNU89521.1"/>
    </source>
</evidence>
<dbReference type="CDD" id="cd05013">
    <property type="entry name" value="SIS_RpiR"/>
    <property type="match status" value="1"/>
</dbReference>
<evidence type="ECO:0000256" key="2">
    <source>
        <dbReference type="ARBA" id="ARBA00023125"/>
    </source>
</evidence>
<dbReference type="Proteomes" id="UP000215185">
    <property type="component" value="Chromosome 1"/>
</dbReference>